<sequence>MNEEFRVIFDYMESCMRDMAHDREHIWRVLAAAVDIARNIPEKVDIRILTAACLLHDIGRQEEDADPALDHAVVGAEKAYHFLTESGWSEVDAGRVRDCIAAHRYRSGCKPPATIEGKILFDADKLDVTGTVGVARTLIYEGAHNEPLYLTGANGMPSEGDLPGEESFIHEYHFKLSKLADRFFTEYAHNIALRRMQAAEQFYLALKSEITESCEMKKRLLENWTD</sequence>
<dbReference type="InterPro" id="IPR006674">
    <property type="entry name" value="HD_domain"/>
</dbReference>
<gene>
    <name evidence="2" type="ORF">IAC43_07665</name>
</gene>
<comment type="caution">
    <text evidence="2">The sequence shown here is derived from an EMBL/GenBank/DDBJ whole genome shotgun (WGS) entry which is preliminary data.</text>
</comment>
<dbReference type="NCBIfam" id="TIGR00277">
    <property type="entry name" value="HDIG"/>
    <property type="match status" value="1"/>
</dbReference>
<dbReference type="PANTHER" id="PTHR33594:SF1">
    <property type="entry name" value="HD_PDEASE DOMAIN-CONTAINING PROTEIN"/>
    <property type="match status" value="1"/>
</dbReference>
<dbReference type="CDD" id="cd00077">
    <property type="entry name" value="HDc"/>
    <property type="match status" value="1"/>
</dbReference>
<evidence type="ECO:0000313" key="2">
    <source>
        <dbReference type="EMBL" id="HIT95048.1"/>
    </source>
</evidence>
<accession>A0A9D1H7H7</accession>
<name>A0A9D1H7H7_9FIRM</name>
<feature type="domain" description="HD/PDEase" evidence="1">
    <location>
        <begin position="18"/>
        <end position="138"/>
    </location>
</feature>
<dbReference type="SMART" id="SM00471">
    <property type="entry name" value="HDc"/>
    <property type="match status" value="1"/>
</dbReference>
<dbReference type="Proteomes" id="UP000824160">
    <property type="component" value="Unassembled WGS sequence"/>
</dbReference>
<protein>
    <submittedName>
        <fullName evidence="2">HD domain-containing protein</fullName>
    </submittedName>
</protein>
<dbReference type="InterPro" id="IPR006675">
    <property type="entry name" value="HDIG_dom"/>
</dbReference>
<dbReference type="Gene3D" id="1.10.3210.50">
    <property type="match status" value="1"/>
</dbReference>
<dbReference type="Pfam" id="PF01966">
    <property type="entry name" value="HD"/>
    <property type="match status" value="1"/>
</dbReference>
<evidence type="ECO:0000259" key="1">
    <source>
        <dbReference type="SMART" id="SM00471"/>
    </source>
</evidence>
<reference evidence="2" key="2">
    <citation type="journal article" date="2021" name="PeerJ">
        <title>Extensive microbial diversity within the chicken gut microbiome revealed by metagenomics and culture.</title>
        <authorList>
            <person name="Gilroy R."/>
            <person name="Ravi A."/>
            <person name="Getino M."/>
            <person name="Pursley I."/>
            <person name="Horton D.L."/>
            <person name="Alikhan N.F."/>
            <person name="Baker D."/>
            <person name="Gharbi K."/>
            <person name="Hall N."/>
            <person name="Watson M."/>
            <person name="Adriaenssens E.M."/>
            <person name="Foster-Nyarko E."/>
            <person name="Jarju S."/>
            <person name="Secka A."/>
            <person name="Antonio M."/>
            <person name="Oren A."/>
            <person name="Chaudhuri R.R."/>
            <person name="La Ragione R."/>
            <person name="Hildebrand F."/>
            <person name="Pallen M.J."/>
        </authorList>
    </citation>
    <scope>NUCLEOTIDE SEQUENCE</scope>
    <source>
        <strain evidence="2">ChiBcec7-5410</strain>
    </source>
</reference>
<dbReference type="PANTHER" id="PTHR33594">
    <property type="entry name" value="SUPERFAMILY HYDROLASE, PUTATIVE (AFU_ORTHOLOGUE AFUA_1G03035)-RELATED"/>
    <property type="match status" value="1"/>
</dbReference>
<dbReference type="AlphaFoldDB" id="A0A9D1H7H7"/>
<proteinExistence type="predicted"/>
<organism evidence="2 3">
    <name type="scientific">Candidatus Faecivivens stercoripullorum</name>
    <dbReference type="NCBI Taxonomy" id="2840805"/>
    <lineage>
        <taxon>Bacteria</taxon>
        <taxon>Bacillati</taxon>
        <taxon>Bacillota</taxon>
        <taxon>Clostridia</taxon>
        <taxon>Eubacteriales</taxon>
        <taxon>Oscillospiraceae</taxon>
        <taxon>Oscillospiraceae incertae sedis</taxon>
        <taxon>Candidatus Faecivivens</taxon>
    </lineage>
</organism>
<dbReference type="SUPFAM" id="SSF109604">
    <property type="entry name" value="HD-domain/PDEase-like"/>
    <property type="match status" value="1"/>
</dbReference>
<reference evidence="2" key="1">
    <citation type="submission" date="2020-10" db="EMBL/GenBank/DDBJ databases">
        <authorList>
            <person name="Gilroy R."/>
        </authorList>
    </citation>
    <scope>NUCLEOTIDE SEQUENCE</scope>
    <source>
        <strain evidence="2">ChiBcec7-5410</strain>
    </source>
</reference>
<dbReference type="InterPro" id="IPR003607">
    <property type="entry name" value="HD/PDEase_dom"/>
</dbReference>
<dbReference type="EMBL" id="DVLW01000211">
    <property type="protein sequence ID" value="HIT95048.1"/>
    <property type="molecule type" value="Genomic_DNA"/>
</dbReference>
<evidence type="ECO:0000313" key="3">
    <source>
        <dbReference type="Proteomes" id="UP000824160"/>
    </source>
</evidence>